<organism evidence="1 2">
    <name type="scientific">Phlebia brevispora</name>
    <dbReference type="NCBI Taxonomy" id="194682"/>
    <lineage>
        <taxon>Eukaryota</taxon>
        <taxon>Fungi</taxon>
        <taxon>Dikarya</taxon>
        <taxon>Basidiomycota</taxon>
        <taxon>Agaricomycotina</taxon>
        <taxon>Agaricomycetes</taxon>
        <taxon>Polyporales</taxon>
        <taxon>Meruliaceae</taxon>
        <taxon>Phlebia</taxon>
    </lineage>
</organism>
<gene>
    <name evidence="1" type="ORF">NM688_g3717</name>
</gene>
<dbReference type="EMBL" id="JANHOG010000561">
    <property type="protein sequence ID" value="KAJ3553247.1"/>
    <property type="molecule type" value="Genomic_DNA"/>
</dbReference>
<keyword evidence="2" id="KW-1185">Reference proteome</keyword>
<accession>A0ACC1T513</accession>
<sequence length="245" mass="27595">MLWVCLAHVKHISEDYDICWAVFCFRGIFESTSFAAQTCEPDARSGATSTNLGQACRRVERAVIPARKFVKFPQASNANTVEFPSMRIVFVHAQPMTGPCDCLTHVQPSLLLRMSEQSHRLHLNGPQLIRHRTAPTVYSHLDLRISLIAASAGHAHKRKLFVAPESYLDCCPMYRIPFVRFIRQAQLILSSALRIRLLMAIVGNRGARINLVRILLPHAGVGVWGRWSIPKLNPGYVEIRLANFT</sequence>
<evidence type="ECO:0000313" key="2">
    <source>
        <dbReference type="Proteomes" id="UP001148662"/>
    </source>
</evidence>
<reference evidence="1" key="1">
    <citation type="submission" date="2022-07" db="EMBL/GenBank/DDBJ databases">
        <title>Genome Sequence of Phlebia brevispora.</title>
        <authorList>
            <person name="Buettner E."/>
        </authorList>
    </citation>
    <scope>NUCLEOTIDE SEQUENCE</scope>
    <source>
        <strain evidence="1">MPL23</strain>
    </source>
</reference>
<protein>
    <submittedName>
        <fullName evidence="1">Uncharacterized protein</fullName>
    </submittedName>
</protein>
<evidence type="ECO:0000313" key="1">
    <source>
        <dbReference type="EMBL" id="KAJ3553247.1"/>
    </source>
</evidence>
<name>A0ACC1T513_9APHY</name>
<comment type="caution">
    <text evidence="1">The sequence shown here is derived from an EMBL/GenBank/DDBJ whole genome shotgun (WGS) entry which is preliminary data.</text>
</comment>
<dbReference type="Proteomes" id="UP001148662">
    <property type="component" value="Unassembled WGS sequence"/>
</dbReference>
<proteinExistence type="predicted"/>